<dbReference type="PANTHER" id="PTHR34353:SF2">
    <property type="entry name" value="CRISPR-ASSOCIATED ENDONUCLEASE CAS1 1"/>
    <property type="match status" value="1"/>
</dbReference>
<evidence type="ECO:0000256" key="2">
    <source>
        <dbReference type="ARBA" id="ARBA00022723"/>
    </source>
</evidence>
<dbReference type="GO" id="GO:0003677">
    <property type="term" value="F:DNA binding"/>
    <property type="evidence" value="ECO:0007669"/>
    <property type="project" value="UniProtKB-KW"/>
</dbReference>
<evidence type="ECO:0000256" key="1">
    <source>
        <dbReference type="ARBA" id="ARBA00022722"/>
    </source>
</evidence>
<dbReference type="GO" id="GO:0043571">
    <property type="term" value="P:maintenance of CRISPR repeat elements"/>
    <property type="evidence" value="ECO:0007669"/>
    <property type="project" value="UniProtKB-UniRule"/>
</dbReference>
<keyword evidence="6 10" id="KW-0051">Antiviral defense</keyword>
<dbReference type="Gene3D" id="3.100.10.20">
    <property type="entry name" value="CRISPR-associated endonuclease Cas1, N-terminal domain"/>
    <property type="match status" value="1"/>
</dbReference>
<dbReference type="HAMAP" id="MF_01470">
    <property type="entry name" value="Cas1"/>
    <property type="match status" value="1"/>
</dbReference>
<name>A0A6S6UFS2_9GAMM</name>
<evidence type="ECO:0000256" key="8">
    <source>
        <dbReference type="ARBA" id="ARBA00023211"/>
    </source>
</evidence>
<organism evidence="11">
    <name type="scientific">uncultured Thiotrichaceae bacterium</name>
    <dbReference type="NCBI Taxonomy" id="298394"/>
    <lineage>
        <taxon>Bacteria</taxon>
        <taxon>Pseudomonadati</taxon>
        <taxon>Pseudomonadota</taxon>
        <taxon>Gammaproteobacteria</taxon>
        <taxon>Thiotrichales</taxon>
        <taxon>Thiotrichaceae</taxon>
        <taxon>environmental samples</taxon>
    </lineage>
</organism>
<keyword evidence="5 10" id="KW-0460">Magnesium</keyword>
<dbReference type="Gene3D" id="1.20.120.920">
    <property type="entry name" value="CRISPR-associated endonuclease Cas1, C-terminal domain"/>
    <property type="match status" value="1"/>
</dbReference>
<proteinExistence type="inferred from homology"/>
<keyword evidence="7 10" id="KW-0238">DNA-binding</keyword>
<evidence type="ECO:0000256" key="7">
    <source>
        <dbReference type="ARBA" id="ARBA00023125"/>
    </source>
</evidence>
<dbReference type="InterPro" id="IPR042206">
    <property type="entry name" value="CRISPR-assoc_Cas1_C"/>
</dbReference>
<dbReference type="PANTHER" id="PTHR34353">
    <property type="entry name" value="CRISPR-ASSOCIATED ENDONUCLEASE CAS1 1"/>
    <property type="match status" value="1"/>
</dbReference>
<keyword evidence="3 10" id="KW-0255">Endonuclease</keyword>
<accession>A0A6S6UFS2</accession>
<protein>
    <recommendedName>
        <fullName evidence="10">CRISPR-associated endonuclease Cas1</fullName>
        <ecNumber evidence="10">3.1.-.-</ecNumber>
    </recommendedName>
</protein>
<feature type="binding site" evidence="10">
    <location>
        <position position="240"/>
    </location>
    <ligand>
        <name>Mn(2+)</name>
        <dbReference type="ChEBI" id="CHEBI:29035"/>
    </ligand>
</feature>
<keyword evidence="4 10" id="KW-0378">Hydrolase</keyword>
<evidence type="ECO:0000256" key="3">
    <source>
        <dbReference type="ARBA" id="ARBA00022759"/>
    </source>
</evidence>
<comment type="similarity">
    <text evidence="10">Belongs to the CRISPR-associated endonuclease Cas1 family.</text>
</comment>
<feature type="binding site" evidence="10">
    <location>
        <position position="225"/>
    </location>
    <ligand>
        <name>Mn(2+)</name>
        <dbReference type="ChEBI" id="CHEBI:29035"/>
    </ligand>
</feature>
<comment type="cofactor">
    <cofactor evidence="10">
        <name>Mg(2+)</name>
        <dbReference type="ChEBI" id="CHEBI:18420"/>
    </cofactor>
    <cofactor evidence="10">
        <name>Mn(2+)</name>
        <dbReference type="ChEBI" id="CHEBI:29035"/>
    </cofactor>
</comment>
<dbReference type="GO" id="GO:0016787">
    <property type="term" value="F:hydrolase activity"/>
    <property type="evidence" value="ECO:0007669"/>
    <property type="project" value="UniProtKB-KW"/>
</dbReference>
<evidence type="ECO:0000256" key="9">
    <source>
        <dbReference type="ARBA" id="ARBA00038592"/>
    </source>
</evidence>
<comment type="function">
    <text evidence="10">CRISPR (clustered regularly interspaced short palindromic repeat), is an adaptive immune system that provides protection against mobile genetic elements (viruses, transposable elements and conjugative plasmids). CRISPR clusters contain spacers, sequences complementary to antecedent mobile elements, and target invading nucleic acids. CRISPR clusters are transcribed and processed into CRISPR RNA (crRNA). Acts as a dsDNA endonuclease. Involved in the integration of spacer DNA into the CRISPR cassette.</text>
</comment>
<dbReference type="GO" id="GO:0004519">
    <property type="term" value="F:endonuclease activity"/>
    <property type="evidence" value="ECO:0007669"/>
    <property type="project" value="UniProtKB-UniRule"/>
</dbReference>
<dbReference type="CDD" id="cd09634">
    <property type="entry name" value="Cas1_I-II-III"/>
    <property type="match status" value="1"/>
</dbReference>
<dbReference type="GO" id="GO:0051607">
    <property type="term" value="P:defense response to virus"/>
    <property type="evidence" value="ECO:0007669"/>
    <property type="project" value="UniProtKB-UniRule"/>
</dbReference>
<evidence type="ECO:0000256" key="10">
    <source>
        <dbReference type="HAMAP-Rule" id="MF_01470"/>
    </source>
</evidence>
<evidence type="ECO:0000256" key="4">
    <source>
        <dbReference type="ARBA" id="ARBA00022801"/>
    </source>
</evidence>
<dbReference type="Pfam" id="PF01867">
    <property type="entry name" value="Cas_Cas1"/>
    <property type="match status" value="1"/>
</dbReference>
<dbReference type="AlphaFoldDB" id="A0A6S6UFS2"/>
<gene>
    <name evidence="10" type="primary">cas1</name>
    <name evidence="11" type="ORF">HELGO_WM66955</name>
</gene>
<dbReference type="NCBIfam" id="TIGR00287">
    <property type="entry name" value="cas1"/>
    <property type="match status" value="1"/>
</dbReference>
<feature type="binding site" evidence="10">
    <location>
        <position position="160"/>
    </location>
    <ligand>
        <name>Mn(2+)</name>
        <dbReference type="ChEBI" id="CHEBI:29035"/>
    </ligand>
</feature>
<dbReference type="GO" id="GO:0046872">
    <property type="term" value="F:metal ion binding"/>
    <property type="evidence" value="ECO:0007669"/>
    <property type="project" value="UniProtKB-UniRule"/>
</dbReference>
<dbReference type="InterPro" id="IPR050646">
    <property type="entry name" value="Cas1"/>
</dbReference>
<comment type="subunit">
    <text evidence="9 10">Homodimer, forms a heterotetramer with a Cas2 homodimer.</text>
</comment>
<evidence type="ECO:0000256" key="5">
    <source>
        <dbReference type="ARBA" id="ARBA00022842"/>
    </source>
</evidence>
<keyword evidence="8 10" id="KW-0464">Manganese</keyword>
<dbReference type="InterPro" id="IPR042211">
    <property type="entry name" value="CRISPR-assoc_Cas1_N"/>
</dbReference>
<keyword evidence="1 10" id="KW-0540">Nuclease</keyword>
<evidence type="ECO:0000256" key="6">
    <source>
        <dbReference type="ARBA" id="ARBA00023118"/>
    </source>
</evidence>
<sequence>MLLVVDRKETTLRYQNQTIRMEREGKATRTIPIRQLEQVVVYGNPLVESSVWRALADAGVPATLLPGRGQSGHAVLGAGLAVRLPFRRMQHRFASDPALSIELARYFVRQKLLGYLLPLRTLNALYPVDLKANNAFSLSLVETTNKLSAASDVSSLMGLEGQLAQAWFVLLAKSLPFKWKFAGRNRRPPLDPVNAVLSLGYTLMGAEVRQAVISQGLDPALGFLHQDYPGRESLVLDVTEIFRAGVDDFMLRWLHDAELDEGSFYFRDDTGCRLSKVARPLFYKAWGASRYRWPRPFESGGEYDLVDEDDADIPMEVTEPEWPVAWLPEILNGQVMQLREYMKRLDPESKEVEHEVIAAGDGAFGVESGLEDDED</sequence>
<dbReference type="EMBL" id="CACVAT010000641">
    <property type="protein sequence ID" value="CAA6830868.1"/>
    <property type="molecule type" value="Genomic_DNA"/>
</dbReference>
<dbReference type="InterPro" id="IPR002729">
    <property type="entry name" value="CRISPR-assoc_Cas1"/>
</dbReference>
<keyword evidence="2 10" id="KW-0479">Metal-binding</keyword>
<dbReference type="EC" id="3.1.-.-" evidence="10"/>
<reference evidence="11" key="1">
    <citation type="submission" date="2020-01" db="EMBL/GenBank/DDBJ databases">
        <authorList>
            <person name="Meier V. D."/>
            <person name="Meier V D."/>
        </authorList>
    </citation>
    <scope>NUCLEOTIDE SEQUENCE</scope>
    <source>
        <strain evidence="11">HLG_WM_MAG_09</strain>
    </source>
</reference>
<evidence type="ECO:0000313" key="11">
    <source>
        <dbReference type="EMBL" id="CAA6830868.1"/>
    </source>
</evidence>